<dbReference type="Pfam" id="PF01751">
    <property type="entry name" value="Toprim"/>
    <property type="match status" value="1"/>
</dbReference>
<dbReference type="CDD" id="cd03362">
    <property type="entry name" value="TOPRIM_TopoIA_TopoIII"/>
    <property type="match status" value="1"/>
</dbReference>
<dbReference type="EMBL" id="JBIACK010000004">
    <property type="protein sequence ID" value="MFE8701274.1"/>
    <property type="molecule type" value="Genomic_DNA"/>
</dbReference>
<dbReference type="Gene3D" id="3.40.50.140">
    <property type="match status" value="1"/>
</dbReference>
<dbReference type="PANTHER" id="PTHR11390:SF21">
    <property type="entry name" value="DNA TOPOISOMERASE 3-ALPHA"/>
    <property type="match status" value="1"/>
</dbReference>
<comment type="catalytic activity">
    <reaction evidence="1">
        <text>ATP-independent breakage of single-stranded DNA, followed by passage and rejoining.</text>
        <dbReference type="EC" id="5.6.2.1"/>
    </reaction>
</comment>
<gene>
    <name evidence="14" type="ORF">ACFYKX_09935</name>
    <name evidence="15" type="ORF">ACFYKX_11770</name>
</gene>
<dbReference type="SUPFAM" id="SSF56712">
    <property type="entry name" value="Prokaryotic type I DNA topoisomerase"/>
    <property type="match status" value="1"/>
</dbReference>
<comment type="similarity">
    <text evidence="2">Belongs to the type IA topoisomerase family.</text>
</comment>
<evidence type="ECO:0000256" key="12">
    <source>
        <dbReference type="ARBA" id="ARBA00032877"/>
    </source>
</evidence>
<evidence type="ECO:0000313" key="14">
    <source>
        <dbReference type="EMBL" id="MFE8700935.1"/>
    </source>
</evidence>
<dbReference type="InterPro" id="IPR000380">
    <property type="entry name" value="Topo_IA"/>
</dbReference>
<evidence type="ECO:0000259" key="13">
    <source>
        <dbReference type="PROSITE" id="PS52039"/>
    </source>
</evidence>
<dbReference type="InterPro" id="IPR034144">
    <property type="entry name" value="TOPRIM_TopoIII"/>
</dbReference>
<accession>A0ABW6KC15</accession>
<evidence type="ECO:0000313" key="15">
    <source>
        <dbReference type="EMBL" id="MFE8701274.1"/>
    </source>
</evidence>
<dbReference type="InterPro" id="IPR003601">
    <property type="entry name" value="Topo_IA_2"/>
</dbReference>
<dbReference type="InterPro" id="IPR013497">
    <property type="entry name" value="Topo_IA_cen"/>
</dbReference>
<keyword evidence="8" id="KW-0413">Isomerase</keyword>
<dbReference type="PROSITE" id="PS00396">
    <property type="entry name" value="TOPO_IA_1"/>
    <property type="match status" value="1"/>
</dbReference>
<evidence type="ECO:0000256" key="3">
    <source>
        <dbReference type="ARBA" id="ARBA00012891"/>
    </source>
</evidence>
<evidence type="ECO:0000256" key="2">
    <source>
        <dbReference type="ARBA" id="ARBA00009446"/>
    </source>
</evidence>
<dbReference type="Proteomes" id="UP001601059">
    <property type="component" value="Unassembled WGS sequence"/>
</dbReference>
<reference evidence="15 16" key="1">
    <citation type="submission" date="2024-08" db="EMBL/GenBank/DDBJ databases">
        <title>Two novel Cytobacillus novel species.</title>
        <authorList>
            <person name="Liu G."/>
        </authorList>
    </citation>
    <scope>NUCLEOTIDE SEQUENCE [LARGE SCALE GENOMIC DNA]</scope>
    <source>
        <strain evidence="15 16">FJAT-54145</strain>
    </source>
</reference>
<dbReference type="InterPro" id="IPR003602">
    <property type="entry name" value="Topo_IA_DNA-bd_dom"/>
</dbReference>
<dbReference type="Gene3D" id="2.70.20.10">
    <property type="entry name" value="Topoisomerase I, domain 3"/>
    <property type="match status" value="1"/>
</dbReference>
<dbReference type="Pfam" id="PF01131">
    <property type="entry name" value="Topoisom_bac"/>
    <property type="match status" value="1"/>
</dbReference>
<dbReference type="CDD" id="cd00186">
    <property type="entry name" value="TOP1Ac"/>
    <property type="match status" value="1"/>
</dbReference>
<keyword evidence="7" id="KW-0238">DNA-binding</keyword>
<dbReference type="PANTHER" id="PTHR11390">
    <property type="entry name" value="PROKARYOTIC DNA TOPOISOMERASE"/>
    <property type="match status" value="1"/>
</dbReference>
<organism evidence="15 16">
    <name type="scientific">Cytobacillus spartinae</name>
    <dbReference type="NCBI Taxonomy" id="3299023"/>
    <lineage>
        <taxon>Bacteria</taxon>
        <taxon>Bacillati</taxon>
        <taxon>Bacillota</taxon>
        <taxon>Bacilli</taxon>
        <taxon>Bacillales</taxon>
        <taxon>Bacillaceae</taxon>
        <taxon>Cytobacillus</taxon>
    </lineage>
</organism>
<dbReference type="InterPro" id="IPR006171">
    <property type="entry name" value="TOPRIM_dom"/>
</dbReference>
<keyword evidence="16" id="KW-1185">Reference proteome</keyword>
<dbReference type="SMART" id="SM00493">
    <property type="entry name" value="TOPRIM"/>
    <property type="match status" value="1"/>
</dbReference>
<dbReference type="EC" id="5.6.2.1" evidence="3"/>
<evidence type="ECO:0000256" key="11">
    <source>
        <dbReference type="ARBA" id="ARBA00032235"/>
    </source>
</evidence>
<keyword evidence="5" id="KW-0460">Magnesium</keyword>
<feature type="domain" description="Topo IA-type catalytic" evidence="13">
    <location>
        <begin position="180"/>
        <end position="614"/>
    </location>
</feature>
<keyword evidence="6" id="KW-0799">Topoisomerase</keyword>
<proteinExistence type="inferred from homology"/>
<evidence type="ECO:0000256" key="7">
    <source>
        <dbReference type="ARBA" id="ARBA00023125"/>
    </source>
</evidence>
<evidence type="ECO:0000256" key="8">
    <source>
        <dbReference type="ARBA" id="ARBA00023235"/>
    </source>
</evidence>
<dbReference type="RefSeq" id="WP_389360610.1">
    <property type="nucleotide sequence ID" value="NZ_JBIACK010000004.1"/>
</dbReference>
<dbReference type="InterPro" id="IPR023405">
    <property type="entry name" value="Topo_IA_core_domain"/>
</dbReference>
<dbReference type="SMART" id="SM00437">
    <property type="entry name" value="TOP1Ac"/>
    <property type="match status" value="1"/>
</dbReference>
<dbReference type="InterPro" id="IPR023406">
    <property type="entry name" value="Topo_IA_AS"/>
</dbReference>
<dbReference type="InterPro" id="IPR013824">
    <property type="entry name" value="Topo_IA_cen_sub1"/>
</dbReference>
<dbReference type="SMART" id="SM00436">
    <property type="entry name" value="TOP1Bc"/>
    <property type="match status" value="1"/>
</dbReference>
<dbReference type="Gene3D" id="1.10.460.10">
    <property type="entry name" value="Topoisomerase I, domain 2"/>
    <property type="match status" value="1"/>
</dbReference>
<protein>
    <recommendedName>
        <fullName evidence="3">DNA topoisomerase</fullName>
        <ecNumber evidence="3">5.6.2.1</ecNumber>
    </recommendedName>
    <alternativeName>
        <fullName evidence="12">Omega-protein</fullName>
    </alternativeName>
    <alternativeName>
        <fullName evidence="11">Relaxing enzyme</fullName>
    </alternativeName>
    <alternativeName>
        <fullName evidence="9">Swivelase</fullName>
    </alternativeName>
    <alternativeName>
        <fullName evidence="10">Untwisting enzyme</fullName>
    </alternativeName>
</protein>
<dbReference type="NCBIfam" id="TIGR01056">
    <property type="entry name" value="topB"/>
    <property type="match status" value="1"/>
</dbReference>
<evidence type="ECO:0000313" key="16">
    <source>
        <dbReference type="Proteomes" id="UP001601059"/>
    </source>
</evidence>
<evidence type="ECO:0000256" key="9">
    <source>
        <dbReference type="ARBA" id="ARBA00030003"/>
    </source>
</evidence>
<dbReference type="NCBIfam" id="NF005829">
    <property type="entry name" value="PRK07726.1"/>
    <property type="match status" value="1"/>
</dbReference>
<evidence type="ECO:0000256" key="4">
    <source>
        <dbReference type="ARBA" id="ARBA00022723"/>
    </source>
</evidence>
<evidence type="ECO:0000256" key="10">
    <source>
        <dbReference type="ARBA" id="ARBA00031985"/>
    </source>
</evidence>
<dbReference type="PRINTS" id="PR00417">
    <property type="entry name" value="PRTPISMRASEI"/>
</dbReference>
<keyword evidence="4" id="KW-0479">Metal-binding</keyword>
<dbReference type="InterPro" id="IPR013826">
    <property type="entry name" value="Topo_IA_cen_sub3"/>
</dbReference>
<evidence type="ECO:0000256" key="6">
    <source>
        <dbReference type="ARBA" id="ARBA00023029"/>
    </source>
</evidence>
<sequence>MKVILCEKPDQAVSVAAALKEVSLSNGEILETKHLSNPKYDRFIKEARRQGYLQGKNHIVTYAFGHLFTLKEPHEVDPNLKNWKADTLPFFFDTIPLKMSGGTMYKLQKSQFDTIKKLFNDPTTKELICSTDAGREGEHIFRTIYKMAKCKKPFTRMWLKDMTEKGILDAYTSRKDGKLYDGLADAAVCRAESDYIVGMNLTRAMTLKFGGFKNVLSIGRVQTPTLAILVKREQEIQNFVPEDYWNLKAVFAHPNGDYEGQWAKGKEDRFSKESDAKAILAKVKGKPGVITECIVKEEKENPPLLFNLTELQGAAGKAFGYNPNKTLELAQKLYDGHKLITYPRSSSRYLASGTGATTKARLEAISGEFSSIADKAIQNKWGIAKYMVNDSKTSDHEAIIPTQKKPNLSKLSQEEKNVYTLIVKRFVAAFYPPCVWDSTKLTTTVEGEAFKSSGKALKQAGWREVEGIPNSNVLPLVKEKDAVQTKEAKVEKKKTTPPSRIQEHEMPKIMANAGQFVEEDELKATLKGMGIGTEATRASIIEELIKRGYVKRDKKALVPTQEKGMSLLEVLPVETLASPEMTARWEQKLADVEQGKLTRAQFMSELKTEVEGMVASVFGSNAQKLSAPVIPKKGVSTTGAIAKCSCGGDIVENQKAYGCNNYKNGCKNTIWKNSLEKLGKKKITATEAKTLFTKGKTSRKVKLKSPKTGKEFEAFLEYKNNKVELVF</sequence>
<comment type="caution">
    <text evidence="15">The sequence shown here is derived from an EMBL/GenBank/DDBJ whole genome shotgun (WGS) entry which is preliminary data.</text>
</comment>
<name>A0ABW6KC15_9BACI</name>
<dbReference type="Gene3D" id="1.10.290.10">
    <property type="entry name" value="Topoisomerase I, domain 4"/>
    <property type="match status" value="1"/>
</dbReference>
<dbReference type="PROSITE" id="PS52039">
    <property type="entry name" value="TOPO_IA_2"/>
    <property type="match status" value="1"/>
</dbReference>
<evidence type="ECO:0000256" key="1">
    <source>
        <dbReference type="ARBA" id="ARBA00000213"/>
    </source>
</evidence>
<evidence type="ECO:0000256" key="5">
    <source>
        <dbReference type="ARBA" id="ARBA00022842"/>
    </source>
</evidence>
<dbReference type="InterPro" id="IPR013825">
    <property type="entry name" value="Topo_IA_cen_sub2"/>
</dbReference>
<dbReference type="InterPro" id="IPR005738">
    <property type="entry name" value="TopoIII"/>
</dbReference>
<dbReference type="EMBL" id="JBIACK010000004">
    <property type="protein sequence ID" value="MFE8700935.1"/>
    <property type="molecule type" value="Genomic_DNA"/>
</dbReference>